<dbReference type="AlphaFoldDB" id="A0A1S1YXU2"/>
<dbReference type="STRING" id="915059.NH26_05405"/>
<dbReference type="RefSeq" id="WP_044219258.1">
    <property type="nucleotide sequence ID" value="NZ_JRYR02000001.1"/>
</dbReference>
<protein>
    <submittedName>
        <fullName evidence="2">Uncharacterized protein</fullName>
    </submittedName>
</protein>
<comment type="caution">
    <text evidence="2">The sequence shown here is derived from an EMBL/GenBank/DDBJ whole genome shotgun (WGS) entry which is preliminary data.</text>
</comment>
<keyword evidence="1" id="KW-1133">Transmembrane helix</keyword>
<dbReference type="EMBL" id="JRYR02000001">
    <property type="protein sequence ID" value="OHX65826.1"/>
    <property type="molecule type" value="Genomic_DNA"/>
</dbReference>
<evidence type="ECO:0000256" key="1">
    <source>
        <dbReference type="SAM" id="Phobius"/>
    </source>
</evidence>
<gene>
    <name evidence="2" type="ORF">NH26_05405</name>
</gene>
<keyword evidence="3" id="KW-1185">Reference proteome</keyword>
<organism evidence="2 3">
    <name type="scientific">Flammeovirga pacifica</name>
    <dbReference type="NCBI Taxonomy" id="915059"/>
    <lineage>
        <taxon>Bacteria</taxon>
        <taxon>Pseudomonadati</taxon>
        <taxon>Bacteroidota</taxon>
        <taxon>Cytophagia</taxon>
        <taxon>Cytophagales</taxon>
        <taxon>Flammeovirgaceae</taxon>
        <taxon>Flammeovirga</taxon>
    </lineage>
</organism>
<accession>A0A1S1YXU2</accession>
<dbReference type="OrthoDB" id="9847387at2"/>
<feature type="transmembrane region" description="Helical" evidence="1">
    <location>
        <begin position="41"/>
        <end position="66"/>
    </location>
</feature>
<keyword evidence="1" id="KW-0472">Membrane</keyword>
<keyword evidence="1" id="KW-0812">Transmembrane</keyword>
<name>A0A1S1YXU2_FLAPC</name>
<proteinExistence type="predicted"/>
<sequence>MKTTTITWGDKKVSTQLIYTFSSLIILGILIYLNINYADSITLQFSINLLMMIAAFGFVMSVLRLVRNTKGYSSISIDEQNLLIQNRSIFLKKDYQLHPSELKSLSILKKTKRLDFNKKNEEHYLLLTKKNDDAFDVFPYSNIAFDDLKAIVGWINQQISKSKKV</sequence>
<evidence type="ECO:0000313" key="2">
    <source>
        <dbReference type="EMBL" id="OHX65826.1"/>
    </source>
</evidence>
<evidence type="ECO:0000313" key="3">
    <source>
        <dbReference type="Proteomes" id="UP000179797"/>
    </source>
</evidence>
<feature type="transmembrane region" description="Helical" evidence="1">
    <location>
        <begin position="17"/>
        <end position="35"/>
    </location>
</feature>
<reference evidence="2 3" key="1">
    <citation type="journal article" date="2012" name="Int. J. Syst. Evol. Microbiol.">
        <title>Flammeovirga pacifica sp. nov., isolated from deep-sea sediment.</title>
        <authorList>
            <person name="Xu H."/>
            <person name="Fu Y."/>
            <person name="Yang N."/>
            <person name="Ding Z."/>
            <person name="Lai Q."/>
            <person name="Zeng R."/>
        </authorList>
    </citation>
    <scope>NUCLEOTIDE SEQUENCE [LARGE SCALE GENOMIC DNA]</scope>
    <source>
        <strain evidence="3">DSM 24597 / LMG 26175 / WPAGA1</strain>
    </source>
</reference>
<dbReference type="Proteomes" id="UP000179797">
    <property type="component" value="Unassembled WGS sequence"/>
</dbReference>